<evidence type="ECO:0000256" key="14">
    <source>
        <dbReference type="SAM" id="Phobius"/>
    </source>
</evidence>
<dbReference type="EMBL" id="JAVBIK010000001">
    <property type="protein sequence ID" value="MDT7519439.1"/>
    <property type="molecule type" value="Genomic_DNA"/>
</dbReference>
<dbReference type="InterPro" id="IPR003661">
    <property type="entry name" value="HisK_dim/P_dom"/>
</dbReference>
<evidence type="ECO:0000256" key="8">
    <source>
        <dbReference type="ARBA" id="ARBA00022777"/>
    </source>
</evidence>
<dbReference type="PANTHER" id="PTHR42878:SF7">
    <property type="entry name" value="SENSOR HISTIDINE KINASE GLRK"/>
    <property type="match status" value="1"/>
</dbReference>
<feature type="transmembrane region" description="Helical" evidence="14">
    <location>
        <begin position="95"/>
        <end position="113"/>
    </location>
</feature>
<evidence type="ECO:0000256" key="11">
    <source>
        <dbReference type="ARBA" id="ARBA00023012"/>
    </source>
</evidence>
<comment type="subcellular location">
    <subcellularLocation>
        <location evidence="2">Membrane</location>
        <topology evidence="2">Multi-pass membrane protein</topology>
    </subcellularLocation>
</comment>
<keyword evidence="12 14" id="KW-0472">Membrane</keyword>
<feature type="region of interest" description="Disordered" evidence="13">
    <location>
        <begin position="1"/>
        <end position="26"/>
    </location>
</feature>
<dbReference type="EC" id="2.7.13.3" evidence="3"/>
<feature type="transmembrane region" description="Helical" evidence="14">
    <location>
        <begin position="144"/>
        <end position="162"/>
    </location>
</feature>
<dbReference type="CDD" id="cd00082">
    <property type="entry name" value="HisKA"/>
    <property type="match status" value="1"/>
</dbReference>
<dbReference type="InterPro" id="IPR036890">
    <property type="entry name" value="HATPase_C_sf"/>
</dbReference>
<dbReference type="GO" id="GO:0005524">
    <property type="term" value="F:ATP binding"/>
    <property type="evidence" value="ECO:0007669"/>
    <property type="project" value="UniProtKB-KW"/>
</dbReference>
<evidence type="ECO:0000256" key="5">
    <source>
        <dbReference type="ARBA" id="ARBA00022679"/>
    </source>
</evidence>
<feature type="domain" description="PAS" evidence="16">
    <location>
        <begin position="211"/>
        <end position="247"/>
    </location>
</feature>
<dbReference type="Proteomes" id="UP001321700">
    <property type="component" value="Unassembled WGS sequence"/>
</dbReference>
<dbReference type="Pfam" id="PF00512">
    <property type="entry name" value="HisKA"/>
    <property type="match status" value="1"/>
</dbReference>
<evidence type="ECO:0000313" key="17">
    <source>
        <dbReference type="EMBL" id="MDT7519439.1"/>
    </source>
</evidence>
<dbReference type="InterPro" id="IPR050351">
    <property type="entry name" value="BphY/WalK/GraS-like"/>
</dbReference>
<keyword evidence="10 14" id="KW-1133">Transmembrane helix</keyword>
<dbReference type="InterPro" id="IPR003594">
    <property type="entry name" value="HATPase_dom"/>
</dbReference>
<comment type="catalytic activity">
    <reaction evidence="1">
        <text>ATP + protein L-histidine = ADP + protein N-phospho-L-histidine.</text>
        <dbReference type="EC" id="2.7.13.3"/>
    </reaction>
</comment>
<sequence length="579" mass="63204">MTNDPGENSWFGASSLEAPPEQTPDTSDFKRLWQAFMTARWVLGAALVGLQTTLFVTSTTHSKTLLVITAVYFVSTLGARLLLQPRPLGGAFSKTWGVLIGIDVLVFSALQWLNGNNLNYPPLFALPVLLASVLGSLRLALGTAAGVTMLLLGGASWTLLVNDIDNPAAFAQAGLSGIGYFAVAFLANQLATRLANEGRRARQNQLAASIQREVNELVIEAMPEGVVIVDQRGIVRAANPAARALLGDEDRLRSALFDLKADPAWRPLLLLTRLCLGSGQSQEAEVELVHDHGSALKVLARTRLAAPQGIGEDSLCVLFLQDQRHAEARIRTEKMASMGRMSTAVAHEIRNPLAAIAQANALLSEELQDPRQLRLTTMVSQNAKRLGKIVDDILNVARARTTSAGEHDALYGLSETVHRMVQDWAQHKSIGGLIGIDIDPRPHAVRFDPEHLRQVLINLLDNALRYASKQPEAVQITVTYTDTAACVSVWSDGARMDQTVERHLFEPFFSSESRSSGLGLYISRELCERHGATLRYQRSARIRSGQLHEGNDFTLTLSLIKGPMTQDTDGNSLWQASLY</sequence>
<keyword evidence="11" id="KW-0902">Two-component regulatory system</keyword>
<organism evidence="17 18">
    <name type="scientific">Rhodoferax potami</name>
    <dbReference type="NCBI Taxonomy" id="3068338"/>
    <lineage>
        <taxon>Bacteria</taxon>
        <taxon>Pseudomonadati</taxon>
        <taxon>Pseudomonadota</taxon>
        <taxon>Betaproteobacteria</taxon>
        <taxon>Burkholderiales</taxon>
        <taxon>Comamonadaceae</taxon>
        <taxon>Rhodoferax</taxon>
    </lineage>
</organism>
<keyword evidence="4" id="KW-0597">Phosphoprotein</keyword>
<protein>
    <recommendedName>
        <fullName evidence="3">histidine kinase</fullName>
        <ecNumber evidence="3">2.7.13.3</ecNumber>
    </recommendedName>
</protein>
<dbReference type="InterPro" id="IPR005467">
    <property type="entry name" value="His_kinase_dom"/>
</dbReference>
<evidence type="ECO:0000259" key="15">
    <source>
        <dbReference type="PROSITE" id="PS50109"/>
    </source>
</evidence>
<evidence type="ECO:0000256" key="6">
    <source>
        <dbReference type="ARBA" id="ARBA00022692"/>
    </source>
</evidence>
<dbReference type="Pfam" id="PF13188">
    <property type="entry name" value="PAS_8"/>
    <property type="match status" value="1"/>
</dbReference>
<dbReference type="Pfam" id="PF25323">
    <property type="entry name" value="6TM_PilS"/>
    <property type="match status" value="1"/>
</dbReference>
<evidence type="ECO:0000256" key="2">
    <source>
        <dbReference type="ARBA" id="ARBA00004141"/>
    </source>
</evidence>
<evidence type="ECO:0000256" key="10">
    <source>
        <dbReference type="ARBA" id="ARBA00022989"/>
    </source>
</evidence>
<keyword evidence="18" id="KW-1185">Reference proteome</keyword>
<evidence type="ECO:0000259" key="16">
    <source>
        <dbReference type="PROSITE" id="PS50112"/>
    </source>
</evidence>
<name>A0ABU3KNT8_9BURK</name>
<dbReference type="Gene3D" id="1.10.287.130">
    <property type="match status" value="1"/>
</dbReference>
<dbReference type="Pfam" id="PF02518">
    <property type="entry name" value="HATPase_c"/>
    <property type="match status" value="1"/>
</dbReference>
<dbReference type="CDD" id="cd00130">
    <property type="entry name" value="PAS"/>
    <property type="match status" value="1"/>
</dbReference>
<dbReference type="SUPFAM" id="SSF55785">
    <property type="entry name" value="PYP-like sensor domain (PAS domain)"/>
    <property type="match status" value="1"/>
</dbReference>
<evidence type="ECO:0000256" key="4">
    <source>
        <dbReference type="ARBA" id="ARBA00022553"/>
    </source>
</evidence>
<dbReference type="SMART" id="SM00388">
    <property type="entry name" value="HisKA"/>
    <property type="match status" value="1"/>
</dbReference>
<dbReference type="InterPro" id="IPR036097">
    <property type="entry name" value="HisK_dim/P_sf"/>
</dbReference>
<evidence type="ECO:0000313" key="18">
    <source>
        <dbReference type="Proteomes" id="UP001321700"/>
    </source>
</evidence>
<dbReference type="Gene3D" id="3.30.450.20">
    <property type="entry name" value="PAS domain"/>
    <property type="match status" value="1"/>
</dbReference>
<dbReference type="PROSITE" id="PS50112">
    <property type="entry name" value="PAS"/>
    <property type="match status" value="1"/>
</dbReference>
<dbReference type="InterPro" id="IPR035965">
    <property type="entry name" value="PAS-like_dom_sf"/>
</dbReference>
<comment type="caution">
    <text evidence="17">The sequence shown here is derived from an EMBL/GenBank/DDBJ whole genome shotgun (WGS) entry which is preliminary data.</text>
</comment>
<keyword evidence="9 17" id="KW-0067">ATP-binding</keyword>
<proteinExistence type="predicted"/>
<dbReference type="PROSITE" id="PS50109">
    <property type="entry name" value="HIS_KIN"/>
    <property type="match status" value="1"/>
</dbReference>
<keyword evidence="8" id="KW-0418">Kinase</keyword>
<evidence type="ECO:0000256" key="12">
    <source>
        <dbReference type="ARBA" id="ARBA00023136"/>
    </source>
</evidence>
<accession>A0ABU3KNT8</accession>
<evidence type="ECO:0000256" key="1">
    <source>
        <dbReference type="ARBA" id="ARBA00000085"/>
    </source>
</evidence>
<keyword evidence="5" id="KW-0808">Transferase</keyword>
<keyword evidence="6 14" id="KW-0812">Transmembrane</keyword>
<reference evidence="17 18" key="1">
    <citation type="submission" date="2023-08" db="EMBL/GenBank/DDBJ databases">
        <title>Rhodoferax potami sp. nov. and Rhodoferax mekongensis sp. nov., isolated from the Mekong River in Thailand.</title>
        <authorList>
            <person name="Kitikhun S."/>
            <person name="Charoenyingcharoen P."/>
            <person name="Siriarchawattana P."/>
            <person name="Likhitrattanapisal S."/>
            <person name="Nilsakha T."/>
            <person name="Chanpet A."/>
            <person name="Rattanawaree P."/>
            <person name="Ingsriswang S."/>
        </authorList>
    </citation>
    <scope>NUCLEOTIDE SEQUENCE [LARGE SCALE GENOMIC DNA]</scope>
    <source>
        <strain evidence="17 18">TBRC 17660</strain>
    </source>
</reference>
<dbReference type="PANTHER" id="PTHR42878">
    <property type="entry name" value="TWO-COMPONENT HISTIDINE KINASE"/>
    <property type="match status" value="1"/>
</dbReference>
<evidence type="ECO:0000256" key="3">
    <source>
        <dbReference type="ARBA" id="ARBA00012438"/>
    </source>
</evidence>
<dbReference type="InterPro" id="IPR004358">
    <property type="entry name" value="Sig_transdc_His_kin-like_C"/>
</dbReference>
<keyword evidence="7" id="KW-0547">Nucleotide-binding</keyword>
<dbReference type="SUPFAM" id="SSF55874">
    <property type="entry name" value="ATPase domain of HSP90 chaperone/DNA topoisomerase II/histidine kinase"/>
    <property type="match status" value="1"/>
</dbReference>
<evidence type="ECO:0000256" key="13">
    <source>
        <dbReference type="SAM" id="MobiDB-lite"/>
    </source>
</evidence>
<feature type="domain" description="Histidine kinase" evidence="15">
    <location>
        <begin position="344"/>
        <end position="561"/>
    </location>
</feature>
<feature type="transmembrane region" description="Helical" evidence="14">
    <location>
        <begin position="64"/>
        <end position="83"/>
    </location>
</feature>
<evidence type="ECO:0000256" key="9">
    <source>
        <dbReference type="ARBA" id="ARBA00022840"/>
    </source>
</evidence>
<dbReference type="PRINTS" id="PR00344">
    <property type="entry name" value="BCTRLSENSOR"/>
</dbReference>
<dbReference type="SUPFAM" id="SSF47384">
    <property type="entry name" value="Homodimeric domain of signal transducing histidine kinase"/>
    <property type="match status" value="1"/>
</dbReference>
<dbReference type="InterPro" id="IPR000014">
    <property type="entry name" value="PAS"/>
</dbReference>
<feature type="transmembrane region" description="Helical" evidence="14">
    <location>
        <begin position="168"/>
        <end position="191"/>
    </location>
</feature>
<feature type="transmembrane region" description="Helical" evidence="14">
    <location>
        <begin position="39"/>
        <end position="58"/>
    </location>
</feature>
<dbReference type="RefSeq" id="WP_313875118.1">
    <property type="nucleotide sequence ID" value="NZ_JAVBIK010000001.1"/>
</dbReference>
<evidence type="ECO:0000256" key="7">
    <source>
        <dbReference type="ARBA" id="ARBA00022741"/>
    </source>
</evidence>
<dbReference type="Gene3D" id="3.30.565.10">
    <property type="entry name" value="Histidine kinase-like ATPase, C-terminal domain"/>
    <property type="match status" value="1"/>
</dbReference>
<dbReference type="SMART" id="SM00387">
    <property type="entry name" value="HATPase_c"/>
    <property type="match status" value="1"/>
</dbReference>
<gene>
    <name evidence="17" type="ORF">RAE19_12090</name>
</gene>